<gene>
    <name evidence="2" type="ORF">pipiens_004028</name>
</gene>
<dbReference type="PRINTS" id="PR00180">
    <property type="entry name" value="CRETINALDHBP"/>
</dbReference>
<name>A0ABD1CPE8_CULPP</name>
<keyword evidence="3" id="KW-1185">Reference proteome</keyword>
<dbReference type="InterPro" id="IPR001251">
    <property type="entry name" value="CRAL-TRIO_dom"/>
</dbReference>
<dbReference type="CDD" id="cd00170">
    <property type="entry name" value="SEC14"/>
    <property type="match status" value="1"/>
</dbReference>
<dbReference type="PANTHER" id="PTHR10174:SF166">
    <property type="entry name" value="LD40136P"/>
    <property type="match status" value="1"/>
</dbReference>
<protein>
    <recommendedName>
        <fullName evidence="1">CRAL-TRIO domain-containing protein</fullName>
    </recommendedName>
</protein>
<dbReference type="Gene3D" id="3.40.525.10">
    <property type="entry name" value="CRAL-TRIO lipid binding domain"/>
    <property type="match status" value="1"/>
</dbReference>
<dbReference type="SMART" id="SM00516">
    <property type="entry name" value="SEC14"/>
    <property type="match status" value="1"/>
</dbReference>
<comment type="caution">
    <text evidence="2">The sequence shown here is derived from an EMBL/GenBank/DDBJ whole genome shotgun (WGS) entry which is preliminary data.</text>
</comment>
<dbReference type="InterPro" id="IPR011074">
    <property type="entry name" value="CRAL/TRIO_N_dom"/>
</dbReference>
<dbReference type="EMBL" id="JBEHCU010010434">
    <property type="protein sequence ID" value="KAL1378241.1"/>
    <property type="molecule type" value="Genomic_DNA"/>
</dbReference>
<evidence type="ECO:0000259" key="1">
    <source>
        <dbReference type="PROSITE" id="PS50191"/>
    </source>
</evidence>
<dbReference type="PROSITE" id="PS50191">
    <property type="entry name" value="CRAL_TRIO"/>
    <property type="match status" value="1"/>
</dbReference>
<dbReference type="Proteomes" id="UP001562425">
    <property type="component" value="Unassembled WGS sequence"/>
</dbReference>
<dbReference type="SMART" id="SM01100">
    <property type="entry name" value="CRAL_TRIO_N"/>
    <property type="match status" value="1"/>
</dbReference>
<dbReference type="SUPFAM" id="SSF46938">
    <property type="entry name" value="CRAL/TRIO N-terminal domain"/>
    <property type="match status" value="1"/>
</dbReference>
<dbReference type="Pfam" id="PF00650">
    <property type="entry name" value="CRAL_TRIO"/>
    <property type="match status" value="1"/>
</dbReference>
<dbReference type="InterPro" id="IPR036273">
    <property type="entry name" value="CRAL/TRIO_N_dom_sf"/>
</dbReference>
<dbReference type="Gene3D" id="1.10.8.20">
    <property type="entry name" value="N-terminal domain of phosphatidylinositol transfer protein sec14p"/>
    <property type="match status" value="1"/>
</dbReference>
<evidence type="ECO:0000313" key="3">
    <source>
        <dbReference type="Proteomes" id="UP001562425"/>
    </source>
</evidence>
<dbReference type="PANTHER" id="PTHR10174">
    <property type="entry name" value="ALPHA-TOCOPHEROL TRANSFER PROTEIN-RELATED"/>
    <property type="match status" value="1"/>
</dbReference>
<proteinExistence type="predicted"/>
<feature type="domain" description="CRAL-TRIO" evidence="1">
    <location>
        <begin position="104"/>
        <end position="267"/>
    </location>
</feature>
<sequence length="324" mass="37798">MASWTVEKCPQKYDECRFTLDAKHLEKARIELNETNENREQSLAQMRDWIAKHPHIRKCRTDALFLLRFLRMRKFSVPLAQESLERYLAMRQSFPQWFKNLDPLDKEIRDFNAAGMLIDLGRDSRGHTVVLLQARVFNPDRFTVTHQIRQVMLLLESTLDREETQINGYVVICDYREVSLKQFVVWSITDASNTAKCIFQSLPVRIQEIHAIGVPKFISFVTDLVLSSMSEKIRSRVLCHKSLEETKKHLDLSILTTDYEGGSQNPEHLKQDFIKRAEDRRSELLLMDEMSIDISHCRNLWQQNNGLSEIDAGLVGSFKKLNVD</sequence>
<dbReference type="SUPFAM" id="SSF52087">
    <property type="entry name" value="CRAL/TRIO domain"/>
    <property type="match status" value="1"/>
</dbReference>
<dbReference type="AlphaFoldDB" id="A0ABD1CPE8"/>
<dbReference type="InterPro" id="IPR036865">
    <property type="entry name" value="CRAL-TRIO_dom_sf"/>
</dbReference>
<organism evidence="2 3">
    <name type="scientific">Culex pipiens pipiens</name>
    <name type="common">Northern house mosquito</name>
    <dbReference type="NCBI Taxonomy" id="38569"/>
    <lineage>
        <taxon>Eukaryota</taxon>
        <taxon>Metazoa</taxon>
        <taxon>Ecdysozoa</taxon>
        <taxon>Arthropoda</taxon>
        <taxon>Hexapoda</taxon>
        <taxon>Insecta</taxon>
        <taxon>Pterygota</taxon>
        <taxon>Neoptera</taxon>
        <taxon>Endopterygota</taxon>
        <taxon>Diptera</taxon>
        <taxon>Nematocera</taxon>
        <taxon>Culicoidea</taxon>
        <taxon>Culicidae</taxon>
        <taxon>Culicinae</taxon>
        <taxon>Culicini</taxon>
        <taxon>Culex</taxon>
        <taxon>Culex</taxon>
    </lineage>
</organism>
<accession>A0ABD1CPE8</accession>
<reference evidence="2 3" key="1">
    <citation type="submission" date="2024-05" db="EMBL/GenBank/DDBJ databases">
        <title>Culex pipiens pipiens assembly and annotation.</title>
        <authorList>
            <person name="Alout H."/>
            <person name="Durand T."/>
        </authorList>
    </citation>
    <scope>NUCLEOTIDE SEQUENCE [LARGE SCALE GENOMIC DNA]</scope>
    <source>
        <strain evidence="2">HA-2024</strain>
        <tissue evidence="2">Whole body</tissue>
    </source>
</reference>
<evidence type="ECO:0000313" key="2">
    <source>
        <dbReference type="EMBL" id="KAL1378241.1"/>
    </source>
</evidence>